<dbReference type="PANTHER" id="PTHR32448">
    <property type="entry name" value="OS08G0158400 PROTEIN"/>
    <property type="match status" value="1"/>
</dbReference>
<evidence type="ECO:0000313" key="4">
    <source>
        <dbReference type="EMBL" id="KAF5936590.1"/>
    </source>
</evidence>
<dbReference type="EMBL" id="JACBKZ010000012">
    <property type="protein sequence ID" value="KAF5936590.1"/>
    <property type="molecule type" value="Genomic_DNA"/>
</dbReference>
<keyword evidence="2" id="KW-0812">Transmembrane</keyword>
<comment type="cofactor">
    <cofactor evidence="1">
        <name>FAD</name>
        <dbReference type="ChEBI" id="CHEBI:57692"/>
    </cofactor>
</comment>
<gene>
    <name evidence="4" type="ORF">HYC85_024096</name>
</gene>
<keyword evidence="5" id="KW-1185">Reference proteome</keyword>
<evidence type="ECO:0000256" key="2">
    <source>
        <dbReference type="SAM" id="Phobius"/>
    </source>
</evidence>
<dbReference type="PROSITE" id="PS51387">
    <property type="entry name" value="FAD_PCMH"/>
    <property type="match status" value="1"/>
</dbReference>
<reference evidence="4 5" key="2">
    <citation type="submission" date="2020-07" db="EMBL/GenBank/DDBJ databases">
        <title>Genome assembly of wild tea tree DASZ reveals pedigree and selection history of tea varieties.</title>
        <authorList>
            <person name="Zhang W."/>
        </authorList>
    </citation>
    <scope>NUCLEOTIDE SEQUENCE [LARGE SCALE GENOMIC DNA]</scope>
    <source>
        <strain evidence="5">cv. G240</strain>
        <tissue evidence="4">Leaf</tissue>
    </source>
</reference>
<sequence length="240" mass="26445">MRNRRFASAATPKPFLIITPLFETHVQAAILCSKLTGKQLKIRSGAHDYEGLSYVSPAGVAFIILDTMYLRSISLDTTTNTAWVQSGATLGELYFKIASISKTHGFPAGACSTVAFGGHLGCGNMLRKYELLVDNVLDARIVDVNGRVLDRKAMDLPLPLAFLTLPVAFLPPPLPLPWKLEIGMDTFWLLGFAMDVGLFFGACFPVSDLYAQLALDPTKALIPLMLAFYKTLFRMNYILY</sequence>
<feature type="domain" description="FAD-binding PCMH-type" evidence="3">
    <location>
        <begin position="10"/>
        <end position="209"/>
    </location>
</feature>
<dbReference type="SUPFAM" id="SSF56176">
    <property type="entry name" value="FAD-binding/transporter-associated domain-like"/>
    <property type="match status" value="1"/>
</dbReference>
<dbReference type="GO" id="GO:0071949">
    <property type="term" value="F:FAD binding"/>
    <property type="evidence" value="ECO:0007669"/>
    <property type="project" value="InterPro"/>
</dbReference>
<evidence type="ECO:0000259" key="3">
    <source>
        <dbReference type="PROSITE" id="PS51387"/>
    </source>
</evidence>
<dbReference type="AlphaFoldDB" id="A0A7J7G740"/>
<evidence type="ECO:0000313" key="5">
    <source>
        <dbReference type="Proteomes" id="UP000593564"/>
    </source>
</evidence>
<protein>
    <recommendedName>
        <fullName evidence="3">FAD-binding PCMH-type domain-containing protein</fullName>
    </recommendedName>
</protein>
<comment type="caution">
    <text evidence="4">The sequence shown here is derived from an EMBL/GenBank/DDBJ whole genome shotgun (WGS) entry which is preliminary data.</text>
</comment>
<dbReference type="InterPro" id="IPR006094">
    <property type="entry name" value="Oxid_FAD_bind_N"/>
</dbReference>
<keyword evidence="2" id="KW-1133">Transmembrane helix</keyword>
<dbReference type="Proteomes" id="UP000593564">
    <property type="component" value="Unassembled WGS sequence"/>
</dbReference>
<name>A0A7J7G740_CAMSI</name>
<feature type="transmembrane region" description="Helical" evidence="2">
    <location>
        <begin position="156"/>
        <end position="174"/>
    </location>
</feature>
<dbReference type="Gene3D" id="3.30.43.10">
    <property type="entry name" value="Uridine Diphospho-n-acetylenolpyruvylglucosamine Reductase, domain 2"/>
    <property type="match status" value="1"/>
</dbReference>
<dbReference type="Gene3D" id="3.30.465.10">
    <property type="match status" value="1"/>
</dbReference>
<dbReference type="InterPro" id="IPR016169">
    <property type="entry name" value="FAD-bd_PCMH_sub2"/>
</dbReference>
<proteinExistence type="predicted"/>
<dbReference type="Pfam" id="PF01565">
    <property type="entry name" value="FAD_binding_4"/>
    <property type="match status" value="1"/>
</dbReference>
<dbReference type="InterPro" id="IPR016166">
    <property type="entry name" value="FAD-bd_PCMH"/>
</dbReference>
<dbReference type="InterPro" id="IPR016167">
    <property type="entry name" value="FAD-bd_PCMH_sub1"/>
</dbReference>
<organism evidence="4 5">
    <name type="scientific">Camellia sinensis</name>
    <name type="common">Tea plant</name>
    <name type="synonym">Thea sinensis</name>
    <dbReference type="NCBI Taxonomy" id="4442"/>
    <lineage>
        <taxon>Eukaryota</taxon>
        <taxon>Viridiplantae</taxon>
        <taxon>Streptophyta</taxon>
        <taxon>Embryophyta</taxon>
        <taxon>Tracheophyta</taxon>
        <taxon>Spermatophyta</taxon>
        <taxon>Magnoliopsida</taxon>
        <taxon>eudicotyledons</taxon>
        <taxon>Gunneridae</taxon>
        <taxon>Pentapetalae</taxon>
        <taxon>asterids</taxon>
        <taxon>Ericales</taxon>
        <taxon>Theaceae</taxon>
        <taxon>Camellia</taxon>
    </lineage>
</organism>
<dbReference type="InterPro" id="IPR036318">
    <property type="entry name" value="FAD-bd_PCMH-like_sf"/>
</dbReference>
<keyword evidence="2" id="KW-0472">Membrane</keyword>
<feature type="transmembrane region" description="Helical" evidence="2">
    <location>
        <begin position="186"/>
        <end position="208"/>
    </location>
</feature>
<evidence type="ECO:0000256" key="1">
    <source>
        <dbReference type="ARBA" id="ARBA00001974"/>
    </source>
</evidence>
<accession>A0A7J7G740</accession>
<reference evidence="5" key="1">
    <citation type="journal article" date="2020" name="Nat. Commun.">
        <title>Genome assembly of wild tea tree DASZ reveals pedigree and selection history of tea varieties.</title>
        <authorList>
            <person name="Zhang W."/>
            <person name="Zhang Y."/>
            <person name="Qiu H."/>
            <person name="Guo Y."/>
            <person name="Wan H."/>
            <person name="Zhang X."/>
            <person name="Scossa F."/>
            <person name="Alseekh S."/>
            <person name="Zhang Q."/>
            <person name="Wang P."/>
            <person name="Xu L."/>
            <person name="Schmidt M.H."/>
            <person name="Jia X."/>
            <person name="Li D."/>
            <person name="Zhu A."/>
            <person name="Guo F."/>
            <person name="Chen W."/>
            <person name="Ni D."/>
            <person name="Usadel B."/>
            <person name="Fernie A.R."/>
            <person name="Wen W."/>
        </authorList>
    </citation>
    <scope>NUCLEOTIDE SEQUENCE [LARGE SCALE GENOMIC DNA]</scope>
    <source>
        <strain evidence="5">cv. G240</strain>
    </source>
</reference>